<protein>
    <submittedName>
        <fullName evidence="2">Uncharacterized protein</fullName>
    </submittedName>
</protein>
<proteinExistence type="predicted"/>
<gene>
    <name evidence="2" type="ORF">N7517_009307</name>
</gene>
<feature type="compositionally biased region" description="Low complexity" evidence="1">
    <location>
        <begin position="262"/>
        <end position="273"/>
    </location>
</feature>
<dbReference type="GeneID" id="81466213"/>
<dbReference type="Proteomes" id="UP001147752">
    <property type="component" value="Unassembled WGS sequence"/>
</dbReference>
<sequence length="307" mass="32104">MPRTTISLQLNMKSTPFKNQRIWYPLRLDDFHLPQADLDRQSVLDLIRSVYDPLLTTWLAEPGHTWQNMFQKKLSSNVFEQQCIARKGELPGGVQSIETDTVLGQILLDLLKYHRFTDPAWRVPSAAVPPAVPAANFPTPLDILAAAASAAQPPLATSALDMLAAAANAAQPPLATPALDILAAVASEAQPILATPALDILAAAAGTVPHLPVPGPAAVPAPVPSPITPAYSAISNDNTPPPPSASDITQAATPNPPTASDISQAATPIAPAASPIPPVASPAPGTKRGIDDETEQPPKKKQAVNPT</sequence>
<evidence type="ECO:0000313" key="2">
    <source>
        <dbReference type="EMBL" id="KAJ5360116.1"/>
    </source>
</evidence>
<evidence type="ECO:0000256" key="1">
    <source>
        <dbReference type="SAM" id="MobiDB-lite"/>
    </source>
</evidence>
<feature type="compositionally biased region" description="Polar residues" evidence="1">
    <location>
        <begin position="246"/>
        <end position="261"/>
    </location>
</feature>
<dbReference type="AlphaFoldDB" id="A0A9W9UZ22"/>
<reference evidence="2" key="2">
    <citation type="journal article" date="2023" name="IMA Fungus">
        <title>Comparative genomic study of the Penicillium genus elucidates a diverse pangenome and 15 lateral gene transfer events.</title>
        <authorList>
            <person name="Petersen C."/>
            <person name="Sorensen T."/>
            <person name="Nielsen M.R."/>
            <person name="Sondergaard T.E."/>
            <person name="Sorensen J.L."/>
            <person name="Fitzpatrick D.A."/>
            <person name="Frisvad J.C."/>
            <person name="Nielsen K.L."/>
        </authorList>
    </citation>
    <scope>NUCLEOTIDE SEQUENCE</scope>
    <source>
        <strain evidence="2">IBT 3081</strain>
    </source>
</reference>
<reference evidence="2" key="1">
    <citation type="submission" date="2022-12" db="EMBL/GenBank/DDBJ databases">
        <authorList>
            <person name="Petersen C."/>
        </authorList>
    </citation>
    <scope>NUCLEOTIDE SEQUENCE</scope>
    <source>
        <strain evidence="2">IBT 3081</strain>
    </source>
</reference>
<name>A0A9W9UZ22_9EURO</name>
<dbReference type="EMBL" id="JAPZBT010000004">
    <property type="protein sequence ID" value="KAJ5360116.1"/>
    <property type="molecule type" value="Genomic_DNA"/>
</dbReference>
<dbReference type="OrthoDB" id="4369132at2759"/>
<evidence type="ECO:0000313" key="3">
    <source>
        <dbReference type="Proteomes" id="UP001147752"/>
    </source>
</evidence>
<dbReference type="RefSeq" id="XP_056575602.1">
    <property type="nucleotide sequence ID" value="XM_056727030.1"/>
</dbReference>
<feature type="region of interest" description="Disordered" evidence="1">
    <location>
        <begin position="230"/>
        <end position="307"/>
    </location>
</feature>
<keyword evidence="3" id="KW-1185">Reference proteome</keyword>
<accession>A0A9W9UZ22</accession>
<organism evidence="2 3">
    <name type="scientific">Penicillium concentricum</name>
    <dbReference type="NCBI Taxonomy" id="293559"/>
    <lineage>
        <taxon>Eukaryota</taxon>
        <taxon>Fungi</taxon>
        <taxon>Dikarya</taxon>
        <taxon>Ascomycota</taxon>
        <taxon>Pezizomycotina</taxon>
        <taxon>Eurotiomycetes</taxon>
        <taxon>Eurotiomycetidae</taxon>
        <taxon>Eurotiales</taxon>
        <taxon>Aspergillaceae</taxon>
        <taxon>Penicillium</taxon>
    </lineage>
</organism>
<comment type="caution">
    <text evidence="2">The sequence shown here is derived from an EMBL/GenBank/DDBJ whole genome shotgun (WGS) entry which is preliminary data.</text>
</comment>